<comment type="caution">
    <text evidence="11">The sequence shown here is derived from an EMBL/GenBank/DDBJ whole genome shotgun (WGS) entry which is preliminary data.</text>
</comment>
<feature type="coiled-coil region" evidence="8">
    <location>
        <begin position="37"/>
        <end position="64"/>
    </location>
</feature>
<dbReference type="InterPro" id="IPR020069">
    <property type="entry name" value="Ribosomal_bL9_C"/>
</dbReference>
<keyword evidence="5 7" id="KW-0687">Ribonucleoprotein</keyword>
<keyword evidence="4 7" id="KW-0689">Ribosomal protein</keyword>
<keyword evidence="8" id="KW-0175">Coiled coil</keyword>
<evidence type="ECO:0000256" key="2">
    <source>
        <dbReference type="ARBA" id="ARBA00022730"/>
    </source>
</evidence>
<dbReference type="InterPro" id="IPR036791">
    <property type="entry name" value="Ribosomal_bL9_C_sf"/>
</dbReference>
<dbReference type="Pfam" id="PF01281">
    <property type="entry name" value="Ribosomal_L9_N"/>
    <property type="match status" value="1"/>
</dbReference>
<dbReference type="SUPFAM" id="SSF55653">
    <property type="entry name" value="Ribosomal protein L9 C-domain"/>
    <property type="match status" value="1"/>
</dbReference>
<evidence type="ECO:0000256" key="5">
    <source>
        <dbReference type="ARBA" id="ARBA00023274"/>
    </source>
</evidence>
<dbReference type="AlphaFoldDB" id="A0A501PT55"/>
<dbReference type="Gene3D" id="3.10.430.100">
    <property type="entry name" value="Ribosomal protein L9, C-terminal domain"/>
    <property type="match status" value="1"/>
</dbReference>
<dbReference type="GO" id="GO:0003735">
    <property type="term" value="F:structural constituent of ribosome"/>
    <property type="evidence" value="ECO:0007669"/>
    <property type="project" value="InterPro"/>
</dbReference>
<dbReference type="GO" id="GO:0006412">
    <property type="term" value="P:translation"/>
    <property type="evidence" value="ECO:0007669"/>
    <property type="project" value="UniProtKB-UniRule"/>
</dbReference>
<dbReference type="RefSeq" id="WP_139938196.1">
    <property type="nucleotide sequence ID" value="NZ_JBHSYP010000022.1"/>
</dbReference>
<evidence type="ECO:0000256" key="3">
    <source>
        <dbReference type="ARBA" id="ARBA00022884"/>
    </source>
</evidence>
<dbReference type="PANTHER" id="PTHR21368">
    <property type="entry name" value="50S RIBOSOMAL PROTEIN L9"/>
    <property type="match status" value="1"/>
</dbReference>
<reference evidence="12" key="1">
    <citation type="submission" date="2019-06" db="EMBL/GenBank/DDBJ databases">
        <title>The complete genome of Emcibacter congregatus ZYLT.</title>
        <authorList>
            <person name="Zhao Z."/>
        </authorList>
    </citation>
    <scope>NUCLEOTIDE SEQUENCE [LARGE SCALE GENOMIC DNA]</scope>
    <source>
        <strain evidence="12">MCCC 1A06723</strain>
    </source>
</reference>
<name>A0A501PT55_9PROT</name>
<comment type="similarity">
    <text evidence="1 7">Belongs to the bacterial ribosomal protein bL9 family.</text>
</comment>
<evidence type="ECO:0000313" key="11">
    <source>
        <dbReference type="EMBL" id="TPD62946.1"/>
    </source>
</evidence>
<proteinExistence type="inferred from homology"/>
<dbReference type="OrthoDB" id="9788336at2"/>
<dbReference type="GO" id="GO:1990904">
    <property type="term" value="C:ribonucleoprotein complex"/>
    <property type="evidence" value="ECO:0007669"/>
    <property type="project" value="UniProtKB-KW"/>
</dbReference>
<dbReference type="InterPro" id="IPR036935">
    <property type="entry name" value="Ribosomal_bL9_N_sf"/>
</dbReference>
<dbReference type="InterPro" id="IPR000244">
    <property type="entry name" value="Ribosomal_bL9"/>
</dbReference>
<dbReference type="EMBL" id="VFIY01000004">
    <property type="protein sequence ID" value="TPD62946.1"/>
    <property type="molecule type" value="Genomic_DNA"/>
</dbReference>
<dbReference type="InterPro" id="IPR020070">
    <property type="entry name" value="Ribosomal_bL9_N"/>
</dbReference>
<dbReference type="NCBIfam" id="TIGR00158">
    <property type="entry name" value="L9"/>
    <property type="match status" value="1"/>
</dbReference>
<dbReference type="SUPFAM" id="SSF55658">
    <property type="entry name" value="L9 N-domain-like"/>
    <property type="match status" value="1"/>
</dbReference>
<keyword evidence="3 7" id="KW-0694">RNA-binding</keyword>
<evidence type="ECO:0000256" key="9">
    <source>
        <dbReference type="SAM" id="MobiDB-lite"/>
    </source>
</evidence>
<dbReference type="PROSITE" id="PS00651">
    <property type="entry name" value="RIBOSOMAL_L9"/>
    <property type="match status" value="1"/>
</dbReference>
<accession>A0A501PT55</accession>
<dbReference type="Proteomes" id="UP000319148">
    <property type="component" value="Unassembled WGS sequence"/>
</dbReference>
<gene>
    <name evidence="7" type="primary">rplI</name>
    <name evidence="11" type="ORF">FIV46_02380</name>
</gene>
<protein>
    <recommendedName>
        <fullName evidence="6 7">Large ribosomal subunit protein bL9</fullName>
    </recommendedName>
</protein>
<feature type="domain" description="Ribosomal protein L9" evidence="10">
    <location>
        <begin position="13"/>
        <end position="40"/>
    </location>
</feature>
<sequence>MEVILLERVAKLGQIGDVVSVKNGFARNYLLPQNKALRATKANLEVFEAQRKDIEARNLEAKKEAEAVAGKMNDVSAVIIRSAGESGQLYGSVSTRDIVDVLADQGYTVSRNQVVLDRAIKNLGLEDIEIRLHPEVSVTVQINVARSEAEAEMQAKGIDTTVEEEAAEISVEDYFEPEAAEEVAAELAEEAEVEVEAAAEEEAAEEVAAEEASEEAEEEKSE</sequence>
<dbReference type="Pfam" id="PF03948">
    <property type="entry name" value="Ribosomal_L9_C"/>
    <property type="match status" value="1"/>
</dbReference>
<evidence type="ECO:0000256" key="1">
    <source>
        <dbReference type="ARBA" id="ARBA00010605"/>
    </source>
</evidence>
<dbReference type="InterPro" id="IPR020594">
    <property type="entry name" value="Ribosomal_bL9_bac/chp"/>
</dbReference>
<dbReference type="GO" id="GO:0005840">
    <property type="term" value="C:ribosome"/>
    <property type="evidence" value="ECO:0007669"/>
    <property type="project" value="UniProtKB-KW"/>
</dbReference>
<evidence type="ECO:0000259" key="10">
    <source>
        <dbReference type="PROSITE" id="PS00651"/>
    </source>
</evidence>
<dbReference type="HAMAP" id="MF_00503">
    <property type="entry name" value="Ribosomal_bL9"/>
    <property type="match status" value="1"/>
</dbReference>
<dbReference type="InterPro" id="IPR009027">
    <property type="entry name" value="Ribosomal_bL9/RNase_H1_N"/>
</dbReference>
<evidence type="ECO:0000256" key="8">
    <source>
        <dbReference type="SAM" id="Coils"/>
    </source>
</evidence>
<dbReference type="GO" id="GO:0019843">
    <property type="term" value="F:rRNA binding"/>
    <property type="evidence" value="ECO:0007669"/>
    <property type="project" value="UniProtKB-UniRule"/>
</dbReference>
<keyword evidence="12" id="KW-1185">Reference proteome</keyword>
<feature type="region of interest" description="Disordered" evidence="9">
    <location>
        <begin position="187"/>
        <end position="222"/>
    </location>
</feature>
<comment type="function">
    <text evidence="7">Binds to the 23S rRNA.</text>
</comment>
<evidence type="ECO:0000313" key="12">
    <source>
        <dbReference type="Proteomes" id="UP000319148"/>
    </source>
</evidence>
<evidence type="ECO:0000256" key="4">
    <source>
        <dbReference type="ARBA" id="ARBA00022980"/>
    </source>
</evidence>
<evidence type="ECO:0000256" key="7">
    <source>
        <dbReference type="HAMAP-Rule" id="MF_00503"/>
    </source>
</evidence>
<dbReference type="Gene3D" id="3.40.5.10">
    <property type="entry name" value="Ribosomal protein L9, N-terminal domain"/>
    <property type="match status" value="1"/>
</dbReference>
<organism evidence="11 12">
    <name type="scientific">Emcibacter nanhaiensis</name>
    <dbReference type="NCBI Taxonomy" id="1505037"/>
    <lineage>
        <taxon>Bacteria</taxon>
        <taxon>Pseudomonadati</taxon>
        <taxon>Pseudomonadota</taxon>
        <taxon>Alphaproteobacteria</taxon>
        <taxon>Emcibacterales</taxon>
        <taxon>Emcibacteraceae</taxon>
        <taxon>Emcibacter</taxon>
    </lineage>
</organism>
<evidence type="ECO:0000256" key="6">
    <source>
        <dbReference type="ARBA" id="ARBA00035292"/>
    </source>
</evidence>
<keyword evidence="2 7" id="KW-0699">rRNA-binding</keyword>